<evidence type="ECO:0000313" key="8">
    <source>
        <dbReference type="Ensembl" id="ENSRFEP00010022104.1"/>
    </source>
</evidence>
<evidence type="ECO:0000256" key="4">
    <source>
        <dbReference type="ARBA" id="ARBA00022729"/>
    </source>
</evidence>
<evidence type="ECO:0000256" key="1">
    <source>
        <dbReference type="ARBA" id="ARBA00004613"/>
    </source>
</evidence>
<evidence type="ECO:0000256" key="6">
    <source>
        <dbReference type="RuleBase" id="RU231113"/>
    </source>
</evidence>
<dbReference type="GO" id="GO:0042742">
    <property type="term" value="P:defense response to bacterium"/>
    <property type="evidence" value="ECO:0007669"/>
    <property type="project" value="UniProtKB-UniRule"/>
</dbReference>
<gene>
    <name evidence="8" type="primary">LOC117021593</name>
</gene>
<dbReference type="RefSeq" id="XP_032960718.1">
    <property type="nucleotide sequence ID" value="XM_033104827.1"/>
</dbReference>
<protein>
    <recommendedName>
        <fullName evidence="6">Beta-defensin</fullName>
    </recommendedName>
</protein>
<dbReference type="OMA" id="CRRMCLE"/>
<evidence type="ECO:0000313" key="9">
    <source>
        <dbReference type="Proteomes" id="UP000472240"/>
    </source>
</evidence>
<comment type="similarity">
    <text evidence="2 6">Belongs to the beta-defensin family.</text>
</comment>
<keyword evidence="5" id="KW-1015">Disulfide bond</keyword>
<dbReference type="GeneTree" id="ENSGT00390000002317"/>
<feature type="domain" description="Beta-defensin" evidence="7">
    <location>
        <begin position="46"/>
        <end position="74"/>
    </location>
</feature>
<keyword evidence="4 6" id="KW-0732">Signal</keyword>
<dbReference type="GO" id="GO:0045087">
    <property type="term" value="P:innate immune response"/>
    <property type="evidence" value="ECO:0007669"/>
    <property type="project" value="InterPro"/>
</dbReference>
<reference evidence="8 9" key="1">
    <citation type="journal article" date="2015" name="Annu Rev Anim Biosci">
        <title>The Genome 10K Project: a way forward.</title>
        <authorList>
            <person name="Koepfli K.P."/>
            <person name="Paten B."/>
            <person name="O'Brien S.J."/>
            <person name="Koepfli K.P."/>
            <person name="Paten B."/>
            <person name="Antunes A."/>
            <person name="Belov K."/>
            <person name="Bustamante C."/>
            <person name="Castoe T.A."/>
            <person name="Clawson H."/>
            <person name="Crawford A.J."/>
            <person name="Diekhans M."/>
            <person name="Distel D."/>
            <person name="Durbin R."/>
            <person name="Earl D."/>
            <person name="Fujita M.K."/>
            <person name="Gamble T."/>
            <person name="Georges A."/>
            <person name="Gemmell N."/>
            <person name="Gilbert M.T."/>
            <person name="Graves J.M."/>
            <person name="Green R.E."/>
            <person name="Hickey G."/>
            <person name="Jarvis E.D."/>
            <person name="Johnson W."/>
            <person name="Komissarov A."/>
            <person name="Korf I."/>
            <person name="Kuhn R."/>
            <person name="Larkin D.M."/>
            <person name="Lewin H."/>
            <person name="Lopez J.V."/>
            <person name="Ma J."/>
            <person name="Marques-Bonet T."/>
            <person name="Miller W."/>
            <person name="Murphy R."/>
            <person name="Pevzner P."/>
            <person name="Shapiro B."/>
            <person name="Steiner C."/>
            <person name="Tamazian G."/>
            <person name="Venkatesh B."/>
            <person name="Wang J."/>
            <person name="Wayne R."/>
            <person name="Wiley E."/>
            <person name="Yang H."/>
            <person name="Zhang G."/>
            <person name="Haussler D."/>
            <person name="Ryder O."/>
            <person name="O'Brien S.J."/>
        </authorList>
    </citation>
    <scope>NUCLEOTIDE SEQUENCE</scope>
</reference>
<dbReference type="InterPro" id="IPR025933">
    <property type="entry name" value="Beta_defensin_dom"/>
</dbReference>
<evidence type="ECO:0000256" key="5">
    <source>
        <dbReference type="ARBA" id="ARBA00023157"/>
    </source>
</evidence>
<keyword evidence="3 6" id="KW-0964">Secreted</keyword>
<comment type="function">
    <text evidence="6">Has antibacterial activity.</text>
</comment>
<evidence type="ECO:0000259" key="7">
    <source>
        <dbReference type="Pfam" id="PF13841"/>
    </source>
</evidence>
<evidence type="ECO:0000256" key="2">
    <source>
        <dbReference type="ARBA" id="ARBA00007371"/>
    </source>
</evidence>
<accession>A0A671FEA1</accession>
<organism evidence="8 9">
    <name type="scientific">Rhinolophus ferrumequinum</name>
    <name type="common">Greater horseshoe bat</name>
    <dbReference type="NCBI Taxonomy" id="59479"/>
    <lineage>
        <taxon>Eukaryota</taxon>
        <taxon>Metazoa</taxon>
        <taxon>Chordata</taxon>
        <taxon>Craniata</taxon>
        <taxon>Vertebrata</taxon>
        <taxon>Euteleostomi</taxon>
        <taxon>Mammalia</taxon>
        <taxon>Eutheria</taxon>
        <taxon>Laurasiatheria</taxon>
        <taxon>Chiroptera</taxon>
        <taxon>Yinpterochiroptera</taxon>
        <taxon>Rhinolophoidea</taxon>
        <taxon>Rhinolophidae</taxon>
        <taxon>Rhinolophinae</taxon>
        <taxon>Rhinolophus</taxon>
    </lineage>
</organism>
<dbReference type="Proteomes" id="UP000472240">
    <property type="component" value="Chromosome 4"/>
</dbReference>
<dbReference type="Ensembl" id="ENSRFET00010024052.1">
    <property type="protein sequence ID" value="ENSRFEP00010022104.1"/>
    <property type="gene ID" value="ENSRFEG00010014801.1"/>
</dbReference>
<dbReference type="OrthoDB" id="9511204at2759"/>
<feature type="chain" id="PRO_5025710033" description="Beta-defensin" evidence="6">
    <location>
        <begin position="28"/>
        <end position="83"/>
    </location>
</feature>
<sequence>MVASRKMLYFVFFFFFILAQLPSGCQAGLQNSQPCQEGEFAACQPCRLGRGKCKRICAENEKVFGMCELNFFCCRRRLRRWII</sequence>
<dbReference type="GO" id="GO:0005576">
    <property type="term" value="C:extracellular region"/>
    <property type="evidence" value="ECO:0007669"/>
    <property type="project" value="UniProtKB-SubCell"/>
</dbReference>
<keyword evidence="9" id="KW-1185">Reference proteome</keyword>
<dbReference type="AlphaFoldDB" id="A0A671FEA1"/>
<dbReference type="InParanoid" id="A0A671FEA1"/>
<dbReference type="Pfam" id="PF13841">
    <property type="entry name" value="Defensin_beta_2"/>
    <property type="match status" value="1"/>
</dbReference>
<reference evidence="9" key="3">
    <citation type="submission" date="2018-12" db="EMBL/GenBank/DDBJ databases">
        <title>G10K-VGP greater horseshoe bat female genome, primary haplotype.</title>
        <authorList>
            <person name="Teeling E."/>
            <person name="Myers G."/>
            <person name="Vernes S."/>
            <person name="Pippel M."/>
            <person name="Winkler S."/>
            <person name="Fedrigo O."/>
            <person name="Rhie A."/>
            <person name="Koren S."/>
            <person name="Phillippy A."/>
            <person name="Lewin H."/>
            <person name="Damas J."/>
            <person name="Howe K."/>
            <person name="Mountcastle J."/>
            <person name="Jarvis E.D."/>
        </authorList>
    </citation>
    <scope>NUCLEOTIDE SEQUENCE [LARGE SCALE GENOMIC DNA]</scope>
</reference>
<dbReference type="KEGG" id="rfq:117021593"/>
<reference evidence="8" key="5">
    <citation type="submission" date="2025-09" db="UniProtKB">
        <authorList>
            <consortium name="Ensembl"/>
        </authorList>
    </citation>
    <scope>IDENTIFICATION</scope>
</reference>
<reference evidence="8" key="4">
    <citation type="submission" date="2025-08" db="UniProtKB">
        <authorList>
            <consortium name="Ensembl"/>
        </authorList>
    </citation>
    <scope>IDENTIFICATION</scope>
</reference>
<comment type="subcellular location">
    <subcellularLocation>
        <location evidence="1 6">Secreted</location>
    </subcellularLocation>
</comment>
<feature type="signal peptide" evidence="6">
    <location>
        <begin position="1"/>
        <end position="27"/>
    </location>
</feature>
<keyword evidence="6" id="KW-0211">Defensin</keyword>
<evidence type="ECO:0000256" key="3">
    <source>
        <dbReference type="ARBA" id="ARBA00022525"/>
    </source>
</evidence>
<proteinExistence type="inferred from homology"/>
<keyword evidence="6" id="KW-0044">Antibiotic</keyword>
<keyword evidence="6" id="KW-0929">Antimicrobial</keyword>
<reference evidence="8 9" key="2">
    <citation type="journal article" date="2018" name="Annu Rev Anim Biosci">
        <title>Bat Biology, Genomes, and the Bat1K Project: To Generate Chromosome-Level Genomes for All Living Bat Species.</title>
        <authorList>
            <person name="Teeling E.C."/>
            <person name="Vernes S.C."/>
            <person name="Davalos L.M."/>
            <person name="Ray D.A."/>
            <person name="Gilbert M.T.P."/>
            <person name="Myers E."/>
        </authorList>
    </citation>
    <scope>NUCLEOTIDE SEQUENCE</scope>
</reference>
<dbReference type="GeneID" id="117021593"/>
<name>A0A671FEA1_RHIFE</name>